<sequence length="128" mass="14874">ITEEAAAFNEGLQEDRTTRQWTHDLECLVRDIFLDEKGRPTIKFELVKDFRKILSIVAEKLRFIPLPKLENSDDTYEFSFDNTVLHVSDIVPRHLHISLTSDINMDRVEEDVVQNTAVFEISKLRADA</sequence>
<reference evidence="1" key="1">
    <citation type="submission" date="2021-06" db="EMBL/GenBank/DDBJ databases">
        <authorList>
            <person name="Kallberg Y."/>
            <person name="Tangrot J."/>
            <person name="Rosling A."/>
        </authorList>
    </citation>
    <scope>NUCLEOTIDE SEQUENCE</scope>
    <source>
        <strain evidence="1">MA461A</strain>
    </source>
</reference>
<evidence type="ECO:0000313" key="1">
    <source>
        <dbReference type="EMBL" id="CAG8848351.1"/>
    </source>
</evidence>
<protein>
    <submittedName>
        <fullName evidence="1">28924_t:CDS:1</fullName>
    </submittedName>
</protein>
<gene>
    <name evidence="1" type="ORF">RPERSI_LOCUS35080</name>
</gene>
<keyword evidence="2" id="KW-1185">Reference proteome</keyword>
<feature type="non-terminal residue" evidence="1">
    <location>
        <position position="1"/>
    </location>
</feature>
<organism evidence="1 2">
    <name type="scientific">Racocetra persica</name>
    <dbReference type="NCBI Taxonomy" id="160502"/>
    <lineage>
        <taxon>Eukaryota</taxon>
        <taxon>Fungi</taxon>
        <taxon>Fungi incertae sedis</taxon>
        <taxon>Mucoromycota</taxon>
        <taxon>Glomeromycotina</taxon>
        <taxon>Glomeromycetes</taxon>
        <taxon>Diversisporales</taxon>
        <taxon>Gigasporaceae</taxon>
        <taxon>Racocetra</taxon>
    </lineage>
</organism>
<proteinExistence type="predicted"/>
<dbReference type="EMBL" id="CAJVQC010160317">
    <property type="protein sequence ID" value="CAG8848351.1"/>
    <property type="molecule type" value="Genomic_DNA"/>
</dbReference>
<name>A0ACA9SVP0_9GLOM</name>
<evidence type="ECO:0000313" key="2">
    <source>
        <dbReference type="Proteomes" id="UP000789920"/>
    </source>
</evidence>
<feature type="non-terminal residue" evidence="1">
    <location>
        <position position="128"/>
    </location>
</feature>
<comment type="caution">
    <text evidence="1">The sequence shown here is derived from an EMBL/GenBank/DDBJ whole genome shotgun (WGS) entry which is preliminary data.</text>
</comment>
<dbReference type="Proteomes" id="UP000789920">
    <property type="component" value="Unassembled WGS sequence"/>
</dbReference>
<accession>A0ACA9SVP0</accession>